<sequence>MPGKSLKSNKSVIALSSSTVGEPIMHLDANYKEAFIDQGSSNTGHRARISSSRDGYSGKIIGELKVNHTIKTNQWDEANKRVASQLEHELTMIELYVETHETYNADMVKKHEEETSTYPPYDLKLCLEQLVDMIGIEFKAHHNSAQPAITSHLGDNPRTS</sequence>
<organism evidence="1 2">
    <name type="scientific">Populus trichocarpa</name>
    <name type="common">Western balsam poplar</name>
    <name type="synonym">Populus balsamifera subsp. trichocarpa</name>
    <dbReference type="NCBI Taxonomy" id="3694"/>
    <lineage>
        <taxon>Eukaryota</taxon>
        <taxon>Viridiplantae</taxon>
        <taxon>Streptophyta</taxon>
        <taxon>Embryophyta</taxon>
        <taxon>Tracheophyta</taxon>
        <taxon>Spermatophyta</taxon>
        <taxon>Magnoliopsida</taxon>
        <taxon>eudicotyledons</taxon>
        <taxon>Gunneridae</taxon>
        <taxon>Pentapetalae</taxon>
        <taxon>rosids</taxon>
        <taxon>fabids</taxon>
        <taxon>Malpighiales</taxon>
        <taxon>Salicaceae</taxon>
        <taxon>Saliceae</taxon>
        <taxon>Populus</taxon>
    </lineage>
</organism>
<dbReference type="HOGENOM" id="CLU_1655133_0_0_1"/>
<evidence type="ECO:0000313" key="2">
    <source>
        <dbReference type="Proteomes" id="UP000006729"/>
    </source>
</evidence>
<gene>
    <name evidence="1" type="ORF">POPTR_013G111800</name>
</gene>
<protein>
    <submittedName>
        <fullName evidence="1">Uncharacterized protein</fullName>
    </submittedName>
</protein>
<evidence type="ECO:0000313" key="1">
    <source>
        <dbReference type="EMBL" id="PNT07831.1"/>
    </source>
</evidence>
<reference evidence="1 2" key="1">
    <citation type="journal article" date="2006" name="Science">
        <title>The genome of black cottonwood, Populus trichocarpa (Torr. &amp; Gray).</title>
        <authorList>
            <person name="Tuskan G.A."/>
            <person name="Difazio S."/>
            <person name="Jansson S."/>
            <person name="Bohlmann J."/>
            <person name="Grigoriev I."/>
            <person name="Hellsten U."/>
            <person name="Putnam N."/>
            <person name="Ralph S."/>
            <person name="Rombauts S."/>
            <person name="Salamov A."/>
            <person name="Schein J."/>
            <person name="Sterck L."/>
            <person name="Aerts A."/>
            <person name="Bhalerao R.R."/>
            <person name="Bhalerao R.P."/>
            <person name="Blaudez D."/>
            <person name="Boerjan W."/>
            <person name="Brun A."/>
            <person name="Brunner A."/>
            <person name="Busov V."/>
            <person name="Campbell M."/>
            <person name="Carlson J."/>
            <person name="Chalot M."/>
            <person name="Chapman J."/>
            <person name="Chen G.L."/>
            <person name="Cooper D."/>
            <person name="Coutinho P.M."/>
            <person name="Couturier J."/>
            <person name="Covert S."/>
            <person name="Cronk Q."/>
            <person name="Cunningham R."/>
            <person name="Davis J."/>
            <person name="Degroeve S."/>
            <person name="Dejardin A."/>
            <person name="Depamphilis C."/>
            <person name="Detter J."/>
            <person name="Dirks B."/>
            <person name="Dubchak I."/>
            <person name="Duplessis S."/>
            <person name="Ehlting J."/>
            <person name="Ellis B."/>
            <person name="Gendler K."/>
            <person name="Goodstein D."/>
            <person name="Gribskov M."/>
            <person name="Grimwood J."/>
            <person name="Groover A."/>
            <person name="Gunter L."/>
            <person name="Hamberger B."/>
            <person name="Heinze B."/>
            <person name="Helariutta Y."/>
            <person name="Henrissat B."/>
            <person name="Holligan D."/>
            <person name="Holt R."/>
            <person name="Huang W."/>
            <person name="Islam-Faridi N."/>
            <person name="Jones S."/>
            <person name="Jones-Rhoades M."/>
            <person name="Jorgensen R."/>
            <person name="Joshi C."/>
            <person name="Kangasjarvi J."/>
            <person name="Karlsson J."/>
            <person name="Kelleher C."/>
            <person name="Kirkpatrick R."/>
            <person name="Kirst M."/>
            <person name="Kohler A."/>
            <person name="Kalluri U."/>
            <person name="Larimer F."/>
            <person name="Leebens-Mack J."/>
            <person name="Leple J.C."/>
            <person name="Locascio P."/>
            <person name="Lou Y."/>
            <person name="Lucas S."/>
            <person name="Martin F."/>
            <person name="Montanini B."/>
            <person name="Napoli C."/>
            <person name="Nelson D.R."/>
            <person name="Nelson C."/>
            <person name="Nieminen K."/>
            <person name="Nilsson O."/>
            <person name="Pereda V."/>
            <person name="Peter G."/>
            <person name="Philippe R."/>
            <person name="Pilate G."/>
            <person name="Poliakov A."/>
            <person name="Razumovskaya J."/>
            <person name="Richardson P."/>
            <person name="Rinaldi C."/>
            <person name="Ritland K."/>
            <person name="Rouze P."/>
            <person name="Ryaboy D."/>
            <person name="Schmutz J."/>
            <person name="Schrader J."/>
            <person name="Segerman B."/>
            <person name="Shin H."/>
            <person name="Siddiqui A."/>
            <person name="Sterky F."/>
            <person name="Terry A."/>
            <person name="Tsai C.J."/>
            <person name="Uberbacher E."/>
            <person name="Unneberg P."/>
            <person name="Vahala J."/>
            <person name="Wall K."/>
            <person name="Wessler S."/>
            <person name="Yang G."/>
            <person name="Yin T."/>
            <person name="Douglas C."/>
            <person name="Marra M."/>
            <person name="Sandberg G."/>
            <person name="Van de Peer Y."/>
            <person name="Rokhsar D."/>
        </authorList>
    </citation>
    <scope>NUCLEOTIDE SEQUENCE [LARGE SCALE GENOMIC DNA]</scope>
    <source>
        <strain evidence="2">cv. Nisqually</strain>
    </source>
</reference>
<keyword evidence="2" id="KW-1185">Reference proteome</keyword>
<accession>B9MW89</accession>
<proteinExistence type="predicted"/>
<dbReference type="InParanoid" id="B9MW89"/>
<name>B9MW89_POPTR</name>
<dbReference type="AlphaFoldDB" id="B9MW89"/>
<dbReference type="Proteomes" id="UP000006729">
    <property type="component" value="Chromosome 13"/>
</dbReference>
<dbReference type="EMBL" id="CM009302">
    <property type="protein sequence ID" value="PNT07831.1"/>
    <property type="molecule type" value="Genomic_DNA"/>
</dbReference>